<dbReference type="EMBL" id="FUYF01000002">
    <property type="protein sequence ID" value="SKA75267.1"/>
    <property type="molecule type" value="Genomic_DNA"/>
</dbReference>
<dbReference type="Proteomes" id="UP000190286">
    <property type="component" value="Unassembled WGS sequence"/>
</dbReference>
<keyword evidence="2" id="KW-1185">Reference proteome</keyword>
<dbReference type="RefSeq" id="WP_159446957.1">
    <property type="nucleotide sequence ID" value="NZ_DAWAMF010000035.1"/>
</dbReference>
<protein>
    <submittedName>
        <fullName evidence="1">Uncharacterized protein</fullName>
    </submittedName>
</protein>
<sequence length="57" mass="6810">MESMTNKDYYSYKSAIEAANDTQDKEALRQIQKQLIAKYTLDNEDVRDLLRKFRYSV</sequence>
<name>A0A1T4WDJ6_9FIRM</name>
<evidence type="ECO:0000313" key="2">
    <source>
        <dbReference type="Proteomes" id="UP000190286"/>
    </source>
</evidence>
<organism evidence="1 2">
    <name type="scientific">Gemmiger formicilis</name>
    <dbReference type="NCBI Taxonomy" id="745368"/>
    <lineage>
        <taxon>Bacteria</taxon>
        <taxon>Bacillati</taxon>
        <taxon>Bacillota</taxon>
        <taxon>Clostridia</taxon>
        <taxon>Eubacteriales</taxon>
        <taxon>Gemmiger</taxon>
    </lineage>
</organism>
<dbReference type="GeneID" id="93339387"/>
<reference evidence="1 2" key="1">
    <citation type="submission" date="2017-02" db="EMBL/GenBank/DDBJ databases">
        <authorList>
            <person name="Peterson S.W."/>
        </authorList>
    </citation>
    <scope>NUCLEOTIDE SEQUENCE [LARGE SCALE GENOMIC DNA]</scope>
    <source>
        <strain evidence="1 2">ATCC 27749</strain>
    </source>
</reference>
<proteinExistence type="predicted"/>
<accession>A0A1T4WDJ6</accession>
<dbReference type="AlphaFoldDB" id="A0A1T4WDJ6"/>
<evidence type="ECO:0000313" key="1">
    <source>
        <dbReference type="EMBL" id="SKA75267.1"/>
    </source>
</evidence>
<dbReference type="STRING" id="745368.SAMN02745178_00393"/>
<gene>
    <name evidence="1" type="ORF">SAMN02745178_00393</name>
</gene>